<keyword evidence="3" id="KW-1185">Reference proteome</keyword>
<dbReference type="AlphaFoldDB" id="A0A1G4JR10"/>
<feature type="region of interest" description="Disordered" evidence="1">
    <location>
        <begin position="86"/>
        <end position="108"/>
    </location>
</feature>
<dbReference type="STRING" id="1266660.A0A1G4JR10"/>
<sequence>MSNPDDLLIELMYEYKPHLKSYRHRINTWNELLKAFNEATGAGYRQNRTLKTRFEKLRDQFVSGEPVTCSNVPLLEKLVQEMAHEAKNSGQRSADAAFDTERTDGTPNVKRQAVAPGMALNILNSHSSTTLESEADNEEEEEIVQPPPLDSITVFPHTQMRRYQEQKKKDEKQYPVIPGLQQYVGTPSHISSQHTSQTSSPNPQYAMNHNKISSVIQSLANDFSNQKPIDLSFGAQDSLVSLRHELMVMKQNQEIFQRNVLLKLEELTKLLHETLPD</sequence>
<reference evidence="3" key="1">
    <citation type="submission" date="2016-03" db="EMBL/GenBank/DDBJ databases">
        <authorList>
            <person name="Devillers H."/>
        </authorList>
    </citation>
    <scope>NUCLEOTIDE SEQUENCE [LARGE SCALE GENOMIC DNA]</scope>
</reference>
<feature type="region of interest" description="Disordered" evidence="1">
    <location>
        <begin position="182"/>
        <end position="205"/>
    </location>
</feature>
<protein>
    <submittedName>
        <fullName evidence="2">LADA_0G02124g1_1</fullName>
    </submittedName>
</protein>
<name>A0A1G4JR10_9SACH</name>
<accession>A0A1G4JR10</accession>
<evidence type="ECO:0000256" key="1">
    <source>
        <dbReference type="SAM" id="MobiDB-lite"/>
    </source>
</evidence>
<gene>
    <name evidence="2" type="ORF">LADA_0G02124G</name>
</gene>
<evidence type="ECO:0000313" key="2">
    <source>
        <dbReference type="EMBL" id="SCU93257.1"/>
    </source>
</evidence>
<dbReference type="OrthoDB" id="4066471at2759"/>
<dbReference type="Proteomes" id="UP000190274">
    <property type="component" value="Chromosome G"/>
</dbReference>
<organism evidence="2 3">
    <name type="scientific">Lachancea dasiensis</name>
    <dbReference type="NCBI Taxonomy" id="1072105"/>
    <lineage>
        <taxon>Eukaryota</taxon>
        <taxon>Fungi</taxon>
        <taxon>Dikarya</taxon>
        <taxon>Ascomycota</taxon>
        <taxon>Saccharomycotina</taxon>
        <taxon>Saccharomycetes</taxon>
        <taxon>Saccharomycetales</taxon>
        <taxon>Saccharomycetaceae</taxon>
        <taxon>Lachancea</taxon>
    </lineage>
</organism>
<feature type="compositionally biased region" description="Low complexity" evidence="1">
    <location>
        <begin position="186"/>
        <end position="204"/>
    </location>
</feature>
<evidence type="ECO:0000313" key="3">
    <source>
        <dbReference type="Proteomes" id="UP000190274"/>
    </source>
</evidence>
<dbReference type="EMBL" id="LT598457">
    <property type="protein sequence ID" value="SCU93257.1"/>
    <property type="molecule type" value="Genomic_DNA"/>
</dbReference>
<proteinExistence type="predicted"/>